<reference evidence="9 10" key="1">
    <citation type="submission" date="2007-10" db="EMBL/GenBank/DDBJ databases">
        <authorList>
            <person name="Yayanos A."/>
            <person name="Ferriera S."/>
            <person name="Johnson J."/>
            <person name="Kravitz S."/>
            <person name="Halpern A."/>
            <person name="Remington K."/>
            <person name="Beeson K."/>
            <person name="Tran B."/>
            <person name="Rogers Y.-H."/>
            <person name="Friedman R."/>
            <person name="Venter J.C."/>
        </authorList>
    </citation>
    <scope>NUCLEOTIDE SEQUENCE [LARGE SCALE GENOMIC DNA]</scope>
    <source>
        <strain evidence="9 10">KT99</strain>
    </source>
</reference>
<feature type="transmembrane region" description="Helical" evidence="7">
    <location>
        <begin position="6"/>
        <end position="27"/>
    </location>
</feature>
<evidence type="ECO:0000259" key="8">
    <source>
        <dbReference type="Pfam" id="PF00999"/>
    </source>
</evidence>
<comment type="subcellular location">
    <subcellularLocation>
        <location evidence="1">Membrane</location>
        <topology evidence="1">Multi-pass membrane protein</topology>
    </subcellularLocation>
</comment>
<protein>
    <recommendedName>
        <fullName evidence="8">Cation/H+ exchanger transmembrane domain-containing protein</fullName>
    </recommendedName>
</protein>
<dbReference type="InterPro" id="IPR038770">
    <property type="entry name" value="Na+/solute_symporter_sf"/>
</dbReference>
<evidence type="ECO:0000256" key="5">
    <source>
        <dbReference type="ARBA" id="ARBA00023065"/>
    </source>
</evidence>
<evidence type="ECO:0000313" key="9">
    <source>
        <dbReference type="EMBL" id="EDP99367.1"/>
    </source>
</evidence>
<keyword evidence="2" id="KW-0813">Transport</keyword>
<proteinExistence type="predicted"/>
<feature type="transmembrane region" description="Helical" evidence="7">
    <location>
        <begin position="39"/>
        <end position="62"/>
    </location>
</feature>
<dbReference type="GO" id="GO:0015297">
    <property type="term" value="F:antiporter activity"/>
    <property type="evidence" value="ECO:0007669"/>
    <property type="project" value="UniProtKB-KW"/>
</dbReference>
<evidence type="ECO:0000256" key="2">
    <source>
        <dbReference type="ARBA" id="ARBA00022449"/>
    </source>
</evidence>
<keyword evidence="5" id="KW-0406">Ion transport</keyword>
<dbReference type="Gene3D" id="1.20.1530.20">
    <property type="match status" value="1"/>
</dbReference>
<evidence type="ECO:0000256" key="6">
    <source>
        <dbReference type="ARBA" id="ARBA00023136"/>
    </source>
</evidence>
<keyword evidence="6 7" id="KW-0472">Membrane</keyword>
<keyword evidence="3 7" id="KW-0812">Transmembrane</keyword>
<evidence type="ECO:0000256" key="3">
    <source>
        <dbReference type="ARBA" id="ARBA00022692"/>
    </source>
</evidence>
<dbReference type="AlphaFoldDB" id="A9DG60"/>
<organism evidence="9 10">
    <name type="scientific">Shewanella benthica KT99</name>
    <dbReference type="NCBI Taxonomy" id="314608"/>
    <lineage>
        <taxon>Bacteria</taxon>
        <taxon>Pseudomonadati</taxon>
        <taxon>Pseudomonadota</taxon>
        <taxon>Gammaproteobacteria</taxon>
        <taxon>Alteromonadales</taxon>
        <taxon>Shewanellaceae</taxon>
        <taxon>Shewanella</taxon>
    </lineage>
</organism>
<sequence>MGNIILGAAVIDDIAGVILLSVLFNFASQGALDVGDTMLLIAKVLLFLLLTPPVSRALLYLARALKPDDDNSGYEVIITMILICFFLGLLTCLALLRYSVASLSV</sequence>
<dbReference type="EMBL" id="ABIC01000042">
    <property type="protein sequence ID" value="EDP99367.1"/>
    <property type="molecule type" value="Genomic_DNA"/>
</dbReference>
<dbReference type="GO" id="GO:0016020">
    <property type="term" value="C:membrane"/>
    <property type="evidence" value="ECO:0007669"/>
    <property type="project" value="UniProtKB-SubCell"/>
</dbReference>
<keyword evidence="4 7" id="KW-1133">Transmembrane helix</keyword>
<evidence type="ECO:0000313" key="10">
    <source>
        <dbReference type="Proteomes" id="UP000005839"/>
    </source>
</evidence>
<keyword evidence="10" id="KW-1185">Reference proteome</keyword>
<dbReference type="Proteomes" id="UP000005839">
    <property type="component" value="Unassembled WGS sequence"/>
</dbReference>
<feature type="domain" description="Cation/H+ exchanger transmembrane" evidence="8">
    <location>
        <begin position="2"/>
        <end position="89"/>
    </location>
</feature>
<keyword evidence="2" id="KW-0050">Antiport</keyword>
<dbReference type="STRING" id="314608.KT99_14600"/>
<dbReference type="InterPro" id="IPR006153">
    <property type="entry name" value="Cation/H_exchanger_TM"/>
</dbReference>
<name>A9DG60_9GAMM</name>
<gene>
    <name evidence="9" type="ORF">KT99_14600</name>
</gene>
<feature type="transmembrane region" description="Helical" evidence="7">
    <location>
        <begin position="74"/>
        <end position="96"/>
    </location>
</feature>
<dbReference type="Pfam" id="PF00999">
    <property type="entry name" value="Na_H_Exchanger"/>
    <property type="match status" value="1"/>
</dbReference>
<accession>A9DG60</accession>
<evidence type="ECO:0000256" key="4">
    <source>
        <dbReference type="ARBA" id="ARBA00022989"/>
    </source>
</evidence>
<comment type="caution">
    <text evidence="9">The sequence shown here is derived from an EMBL/GenBank/DDBJ whole genome shotgun (WGS) entry which is preliminary data.</text>
</comment>
<evidence type="ECO:0000256" key="1">
    <source>
        <dbReference type="ARBA" id="ARBA00004141"/>
    </source>
</evidence>
<dbReference type="GO" id="GO:1902600">
    <property type="term" value="P:proton transmembrane transport"/>
    <property type="evidence" value="ECO:0007669"/>
    <property type="project" value="InterPro"/>
</dbReference>
<evidence type="ECO:0000256" key="7">
    <source>
        <dbReference type="SAM" id="Phobius"/>
    </source>
</evidence>